<dbReference type="EMBL" id="ML119053">
    <property type="protein sequence ID" value="ROT39974.1"/>
    <property type="molecule type" value="Genomic_DNA"/>
</dbReference>
<gene>
    <name evidence="1" type="ORF">SODALDRAFT_142823</name>
</gene>
<name>A0A3N2PZN2_SODAK</name>
<reference evidence="1 2" key="1">
    <citation type="journal article" date="2018" name="Mol. Ecol.">
        <title>The obligate alkalophilic soda-lake fungus Sodiomyces alkalinus has shifted to a protein diet.</title>
        <authorList>
            <person name="Grum-Grzhimaylo A.A."/>
            <person name="Falkoski D.L."/>
            <person name="van den Heuvel J."/>
            <person name="Valero-Jimenez C.A."/>
            <person name="Min B."/>
            <person name="Choi I.G."/>
            <person name="Lipzen A."/>
            <person name="Daum C.G."/>
            <person name="Aanen D.K."/>
            <person name="Tsang A."/>
            <person name="Henrissat B."/>
            <person name="Bilanenko E.N."/>
            <person name="de Vries R.P."/>
            <person name="van Kan J.A.L."/>
            <person name="Grigoriev I.V."/>
            <person name="Debets A.J.M."/>
        </authorList>
    </citation>
    <scope>NUCLEOTIDE SEQUENCE [LARGE SCALE GENOMIC DNA]</scope>
    <source>
        <strain evidence="1 2">F11</strain>
    </source>
</reference>
<sequence>MGRSVPGISTDRVSELLLSTWLALHGISPVTKSSESDGGVGWMDSLSSVQRTPKRRHVVATTQTDAGVKIVPSELFVGFSVDSGPRTPHKLAQHSGSAVGDLMDRRHFWHLITTHVLCFPSISAWRHKHARHAAIIKIRRQRCVVAKDVQAWYHRSVILGQALSSSVDE</sequence>
<protein>
    <submittedName>
        <fullName evidence="1">Uncharacterized protein</fullName>
    </submittedName>
</protein>
<proteinExistence type="predicted"/>
<evidence type="ECO:0000313" key="1">
    <source>
        <dbReference type="EMBL" id="ROT39974.1"/>
    </source>
</evidence>
<dbReference type="RefSeq" id="XP_028467780.1">
    <property type="nucleotide sequence ID" value="XM_028606805.1"/>
</dbReference>
<organism evidence="1 2">
    <name type="scientific">Sodiomyces alkalinus (strain CBS 110278 / VKM F-3762 / F11)</name>
    <name type="common">Alkaliphilic filamentous fungus</name>
    <dbReference type="NCBI Taxonomy" id="1314773"/>
    <lineage>
        <taxon>Eukaryota</taxon>
        <taxon>Fungi</taxon>
        <taxon>Dikarya</taxon>
        <taxon>Ascomycota</taxon>
        <taxon>Pezizomycotina</taxon>
        <taxon>Sordariomycetes</taxon>
        <taxon>Hypocreomycetidae</taxon>
        <taxon>Glomerellales</taxon>
        <taxon>Plectosphaerellaceae</taxon>
        <taxon>Sodiomyces</taxon>
    </lineage>
</organism>
<dbReference type="Proteomes" id="UP000272025">
    <property type="component" value="Unassembled WGS sequence"/>
</dbReference>
<keyword evidence="2" id="KW-1185">Reference proteome</keyword>
<dbReference type="AlphaFoldDB" id="A0A3N2PZN2"/>
<evidence type="ECO:0000313" key="2">
    <source>
        <dbReference type="Proteomes" id="UP000272025"/>
    </source>
</evidence>
<dbReference type="GeneID" id="39575283"/>
<accession>A0A3N2PZN2</accession>